<accession>A0A1Y2L654</accession>
<dbReference type="Gene3D" id="1.20.1740.10">
    <property type="entry name" value="Amino acid/polyamine transporter I"/>
    <property type="match status" value="1"/>
</dbReference>
<dbReference type="STRING" id="1293890.TALK_21955"/>
<evidence type="ECO:0000313" key="3">
    <source>
        <dbReference type="Proteomes" id="UP000193396"/>
    </source>
</evidence>
<keyword evidence="1" id="KW-0812">Transmembrane</keyword>
<dbReference type="EMBL" id="JFKB01000072">
    <property type="protein sequence ID" value="OSQ41480.1"/>
    <property type="molecule type" value="Genomic_DNA"/>
</dbReference>
<proteinExistence type="predicted"/>
<protein>
    <submittedName>
        <fullName evidence="2">Amino acid permease</fullName>
    </submittedName>
</protein>
<reference evidence="2 3" key="1">
    <citation type="submission" date="2014-03" db="EMBL/GenBank/DDBJ databases">
        <title>The draft genome sequence of Thalassospira alkalitolerans JCM 18968.</title>
        <authorList>
            <person name="Lai Q."/>
            <person name="Shao Z."/>
        </authorList>
    </citation>
    <scope>NUCLEOTIDE SEQUENCE [LARGE SCALE GENOMIC DNA]</scope>
    <source>
        <strain evidence="2 3">JCM 18968</strain>
    </source>
</reference>
<organism evidence="2 3">
    <name type="scientific">Thalassospira alkalitolerans</name>
    <dbReference type="NCBI Taxonomy" id="1293890"/>
    <lineage>
        <taxon>Bacteria</taxon>
        <taxon>Pseudomonadati</taxon>
        <taxon>Pseudomonadota</taxon>
        <taxon>Alphaproteobacteria</taxon>
        <taxon>Rhodospirillales</taxon>
        <taxon>Thalassospiraceae</taxon>
        <taxon>Thalassospira</taxon>
    </lineage>
</organism>
<evidence type="ECO:0000313" key="2">
    <source>
        <dbReference type="EMBL" id="OSQ41480.1"/>
    </source>
</evidence>
<keyword evidence="1" id="KW-1133">Transmembrane helix</keyword>
<keyword evidence="1" id="KW-0472">Membrane</keyword>
<dbReference type="AlphaFoldDB" id="A0A1Y2L654"/>
<sequence>MITVLIGGACAIFNIKANALLTGAFLVVEVAVLALIAWLGFSHPHQSAEILTAPVMLDAQGNLAPVSLPLIVAMVGVALFSYNGYGAAVYMA</sequence>
<gene>
    <name evidence="2" type="ORF">TALK_21955</name>
</gene>
<keyword evidence="3" id="KW-1185">Reference proteome</keyword>
<feature type="non-terminal residue" evidence="2">
    <location>
        <position position="92"/>
    </location>
</feature>
<dbReference type="Proteomes" id="UP000193396">
    <property type="component" value="Unassembled WGS sequence"/>
</dbReference>
<feature type="transmembrane region" description="Helical" evidence="1">
    <location>
        <begin position="20"/>
        <end position="41"/>
    </location>
</feature>
<evidence type="ECO:0000256" key="1">
    <source>
        <dbReference type="SAM" id="Phobius"/>
    </source>
</evidence>
<comment type="caution">
    <text evidence="2">The sequence shown here is derived from an EMBL/GenBank/DDBJ whole genome shotgun (WGS) entry which is preliminary data.</text>
</comment>
<name>A0A1Y2L654_9PROT</name>
<feature type="transmembrane region" description="Helical" evidence="1">
    <location>
        <begin position="62"/>
        <end position="82"/>
    </location>
</feature>